<sequence>YRSVMNNLNRRIHRFNISSDDNILFKMPFTFDPSIWELFGWAMVGAQATILPSGEEGNPERITSLIQNSKVTLAVFVPSMFNPFITYIKSTKQAHLLSSLNYVLVGGEAVTAELVNEFNKWIGQTNNTQLINVYGPTETTIDVTNFDCESHVTYEAIPIGQPIANTQAYIMNEDNNLMGINMPGELCIGGVGVTDGYLNRPELT</sequence>
<dbReference type="Pfam" id="PF00501">
    <property type="entry name" value="AMP-binding"/>
    <property type="match status" value="1"/>
</dbReference>
<dbReference type="EMBL" id="PZFR01000374">
    <property type="protein sequence ID" value="PTI60622.1"/>
    <property type="molecule type" value="Genomic_DNA"/>
</dbReference>
<proteinExistence type="predicted"/>
<dbReference type="Gene3D" id="3.40.50.980">
    <property type="match status" value="1"/>
</dbReference>
<gene>
    <name evidence="4" type="ORF">BU057_14825</name>
</gene>
<dbReference type="Gene3D" id="2.30.38.10">
    <property type="entry name" value="Luciferase, Domain 3"/>
    <property type="match status" value="1"/>
</dbReference>
<evidence type="ECO:0000259" key="3">
    <source>
        <dbReference type="Pfam" id="PF00501"/>
    </source>
</evidence>
<comment type="caution">
    <text evidence="4">The sequence shown here is derived from an EMBL/GenBank/DDBJ whole genome shotgun (WGS) entry which is preliminary data.</text>
</comment>
<evidence type="ECO:0000256" key="2">
    <source>
        <dbReference type="ARBA" id="ARBA00022553"/>
    </source>
</evidence>
<dbReference type="InterPro" id="IPR000873">
    <property type="entry name" value="AMP-dep_synth/lig_dom"/>
</dbReference>
<dbReference type="SUPFAM" id="SSF56801">
    <property type="entry name" value="Acetyl-CoA synthetase-like"/>
    <property type="match status" value="1"/>
</dbReference>
<feature type="domain" description="AMP-dependent synthetase/ligase" evidence="3">
    <location>
        <begin position="4"/>
        <end position="198"/>
    </location>
</feature>
<keyword evidence="5" id="KW-1185">Reference proteome</keyword>
<dbReference type="PANTHER" id="PTHR44845:SF7">
    <property type="entry name" value="PLIPASTATIN SYNTHASE SUBUNIT D"/>
    <property type="match status" value="1"/>
</dbReference>
<accession>A0ABX5IKT6</accession>
<feature type="non-terminal residue" evidence="4">
    <location>
        <position position="1"/>
    </location>
</feature>
<keyword evidence="2" id="KW-0597">Phosphoprotein</keyword>
<evidence type="ECO:0000256" key="1">
    <source>
        <dbReference type="ARBA" id="ARBA00022450"/>
    </source>
</evidence>
<organism evidence="4 5">
    <name type="scientific">Staphylococcus succinus</name>
    <dbReference type="NCBI Taxonomy" id="61015"/>
    <lineage>
        <taxon>Bacteria</taxon>
        <taxon>Bacillati</taxon>
        <taxon>Bacillota</taxon>
        <taxon>Bacilli</taxon>
        <taxon>Bacillales</taxon>
        <taxon>Staphylococcaceae</taxon>
        <taxon>Staphylococcus</taxon>
    </lineage>
</organism>
<keyword evidence="1" id="KW-0596">Phosphopantetheine</keyword>
<reference evidence="4 5" key="1">
    <citation type="journal article" date="2016" name="Front. Microbiol.">
        <title>Comprehensive Phylogenetic Analysis of Bovine Non-aureus Staphylococci Species Based on Whole-Genome Sequencing.</title>
        <authorList>
            <person name="Naushad S."/>
            <person name="Barkema H.W."/>
            <person name="Luby C."/>
            <person name="Condas L.A."/>
            <person name="Nobrega D.B."/>
            <person name="Carson D.A."/>
            <person name="De Buck J."/>
        </authorList>
    </citation>
    <scope>NUCLEOTIDE SEQUENCE [LARGE SCALE GENOMIC DNA]</scope>
    <source>
        <strain evidence="4 5">SNUC 1084</strain>
    </source>
</reference>
<name>A0ABX5IKT6_9STAP</name>
<evidence type="ECO:0000313" key="4">
    <source>
        <dbReference type="EMBL" id="PTI60622.1"/>
    </source>
</evidence>
<dbReference type="Proteomes" id="UP000240859">
    <property type="component" value="Unassembled WGS sequence"/>
</dbReference>
<feature type="non-terminal residue" evidence="4">
    <location>
        <position position="204"/>
    </location>
</feature>
<dbReference type="PANTHER" id="PTHR44845">
    <property type="entry name" value="CARRIER DOMAIN-CONTAINING PROTEIN"/>
    <property type="match status" value="1"/>
</dbReference>
<evidence type="ECO:0000313" key="5">
    <source>
        <dbReference type="Proteomes" id="UP000240859"/>
    </source>
</evidence>
<protein>
    <submittedName>
        <fullName evidence="4">Non-ribosomal peptide synthetase</fullName>
    </submittedName>
</protein>